<gene>
    <name evidence="4" type="ORF">LECACI_7A001057</name>
</gene>
<dbReference type="PRINTS" id="PR00081">
    <property type="entry name" value="GDHRDH"/>
</dbReference>
<keyword evidence="5" id="KW-1185">Reference proteome</keyword>
<name>A0AAI9E7J9_9PEZI</name>
<keyword evidence="2" id="KW-0521">NADP</keyword>
<evidence type="ECO:0008006" key="6">
    <source>
        <dbReference type="Google" id="ProtNLM"/>
    </source>
</evidence>
<dbReference type="Gene3D" id="3.40.50.720">
    <property type="entry name" value="NAD(P)-binding Rossmann-like Domain"/>
    <property type="match status" value="1"/>
</dbReference>
<protein>
    <recommendedName>
        <fullName evidence="6">NAD(P)-binding protein</fullName>
    </recommendedName>
</protein>
<dbReference type="SUPFAM" id="SSF51735">
    <property type="entry name" value="NAD(P)-binding Rossmann-fold domains"/>
    <property type="match status" value="1"/>
</dbReference>
<evidence type="ECO:0000256" key="3">
    <source>
        <dbReference type="ARBA" id="ARBA00023002"/>
    </source>
</evidence>
<dbReference type="InterPro" id="IPR036291">
    <property type="entry name" value="NAD(P)-bd_dom_sf"/>
</dbReference>
<dbReference type="Pfam" id="PF00106">
    <property type="entry name" value="adh_short"/>
    <property type="match status" value="1"/>
</dbReference>
<dbReference type="PANTHER" id="PTHR24320:SF236">
    <property type="entry name" value="SHORT-CHAIN DEHYDROGENASE-RELATED"/>
    <property type="match status" value="1"/>
</dbReference>
<evidence type="ECO:0000313" key="4">
    <source>
        <dbReference type="EMBL" id="CAK3813067.1"/>
    </source>
</evidence>
<sequence>MGNFFSQSFFLPKPAITEHNCPDQKGRVFIVTGGYAGVGYELSRILFACNATVYVAGRSDQKASSAIAKIKQQNVRSTGRLEFLKLDLAELESIKPAVEAFRAKEQRLDVLVNNAGVMFPPIGSTTAQSHDLQVGTNLLGPYLLYKLLLPLLARTAASSPTASVRVAWAGSVGIEVASPGNGGMKLNADGSPNSSEVSNEVNYGQTKTGNFFFSKEFARSTPENGVVHVCFNPGNLRTELQRHWGGIGAKITDVLLLYPAVYGGYTELWASVAPEITPEKSGSYVWPWGRLGGVRPDVEAAAKSEAEGGMGMAKKLVAWCEKEVAAFA</sequence>
<dbReference type="AlphaFoldDB" id="A0AAI9E7J9"/>
<dbReference type="EMBL" id="CAVMBE010000004">
    <property type="protein sequence ID" value="CAK3813067.1"/>
    <property type="molecule type" value="Genomic_DNA"/>
</dbReference>
<evidence type="ECO:0000313" key="5">
    <source>
        <dbReference type="Proteomes" id="UP001296104"/>
    </source>
</evidence>
<dbReference type="PANTHER" id="PTHR24320">
    <property type="entry name" value="RETINOL DEHYDROGENASE"/>
    <property type="match status" value="1"/>
</dbReference>
<dbReference type="InterPro" id="IPR002347">
    <property type="entry name" value="SDR_fam"/>
</dbReference>
<organism evidence="4 5">
    <name type="scientific">Lecanosticta acicola</name>
    <dbReference type="NCBI Taxonomy" id="111012"/>
    <lineage>
        <taxon>Eukaryota</taxon>
        <taxon>Fungi</taxon>
        <taxon>Dikarya</taxon>
        <taxon>Ascomycota</taxon>
        <taxon>Pezizomycotina</taxon>
        <taxon>Dothideomycetes</taxon>
        <taxon>Dothideomycetidae</taxon>
        <taxon>Mycosphaerellales</taxon>
        <taxon>Mycosphaerellaceae</taxon>
        <taxon>Lecanosticta</taxon>
    </lineage>
</organism>
<evidence type="ECO:0000256" key="2">
    <source>
        <dbReference type="ARBA" id="ARBA00022857"/>
    </source>
</evidence>
<comment type="similarity">
    <text evidence="1">Belongs to the short-chain dehydrogenases/reductases (SDR) family.</text>
</comment>
<accession>A0AAI9E7J9</accession>
<reference evidence="4" key="1">
    <citation type="submission" date="2023-11" db="EMBL/GenBank/DDBJ databases">
        <authorList>
            <person name="Alioto T."/>
            <person name="Alioto T."/>
            <person name="Gomez Garrido J."/>
        </authorList>
    </citation>
    <scope>NUCLEOTIDE SEQUENCE</scope>
</reference>
<keyword evidence="3" id="KW-0560">Oxidoreductase</keyword>
<evidence type="ECO:0000256" key="1">
    <source>
        <dbReference type="ARBA" id="ARBA00006484"/>
    </source>
</evidence>
<dbReference type="GO" id="GO:0016491">
    <property type="term" value="F:oxidoreductase activity"/>
    <property type="evidence" value="ECO:0007669"/>
    <property type="project" value="UniProtKB-KW"/>
</dbReference>
<dbReference type="Proteomes" id="UP001296104">
    <property type="component" value="Unassembled WGS sequence"/>
</dbReference>
<comment type="caution">
    <text evidence="4">The sequence shown here is derived from an EMBL/GenBank/DDBJ whole genome shotgun (WGS) entry which is preliminary data.</text>
</comment>
<proteinExistence type="inferred from homology"/>